<dbReference type="PANTHER" id="PTHR21600:SF44">
    <property type="entry name" value="RIBOSOMAL LARGE SUBUNIT PSEUDOURIDINE SYNTHASE D"/>
    <property type="match status" value="1"/>
</dbReference>
<keyword evidence="5" id="KW-0694">RNA-binding</keyword>
<comment type="similarity">
    <text evidence="1 6">Belongs to the pseudouridine synthase RluA family.</text>
</comment>
<name>A0A1I6L053_9RHOB</name>
<reference evidence="8 9" key="1">
    <citation type="submission" date="2016-10" db="EMBL/GenBank/DDBJ databases">
        <authorList>
            <person name="de Groot N.N."/>
        </authorList>
    </citation>
    <scope>NUCLEOTIDE SEQUENCE [LARGE SCALE GENOMIC DNA]</scope>
    <source>
        <strain evidence="8 9">DSM 29433</strain>
    </source>
</reference>
<comment type="catalytic activity">
    <reaction evidence="3">
        <text>uridine(1911/1915/1917) in 23S rRNA = pseudouridine(1911/1915/1917) in 23S rRNA</text>
        <dbReference type="Rhea" id="RHEA:42524"/>
        <dbReference type="Rhea" id="RHEA-COMP:10097"/>
        <dbReference type="Rhea" id="RHEA-COMP:10098"/>
        <dbReference type="ChEBI" id="CHEBI:65314"/>
        <dbReference type="ChEBI" id="CHEBI:65315"/>
        <dbReference type="EC" id="5.4.99.23"/>
    </reaction>
</comment>
<dbReference type="GO" id="GO:0160140">
    <property type="term" value="F:23S rRNA pseudouridine(1911/1915/1917) synthase activity"/>
    <property type="evidence" value="ECO:0007669"/>
    <property type="project" value="UniProtKB-EC"/>
</dbReference>
<evidence type="ECO:0000256" key="4">
    <source>
        <dbReference type="PIRSR" id="PIRSR606225-1"/>
    </source>
</evidence>
<dbReference type="SUPFAM" id="SSF55174">
    <property type="entry name" value="Alpha-L RNA-binding motif"/>
    <property type="match status" value="1"/>
</dbReference>
<dbReference type="InterPro" id="IPR036986">
    <property type="entry name" value="S4_RNA-bd_sf"/>
</dbReference>
<dbReference type="OrthoDB" id="9807829at2"/>
<dbReference type="GO" id="GO:0003723">
    <property type="term" value="F:RNA binding"/>
    <property type="evidence" value="ECO:0007669"/>
    <property type="project" value="UniProtKB-KW"/>
</dbReference>
<dbReference type="InterPro" id="IPR006224">
    <property type="entry name" value="PsdUridine_synth_RluA-like_CS"/>
</dbReference>
<dbReference type="CDD" id="cd02869">
    <property type="entry name" value="PseudoU_synth_RluA_like"/>
    <property type="match status" value="1"/>
</dbReference>
<dbReference type="EC" id="5.4.99.-" evidence="6"/>
<keyword evidence="9" id="KW-1185">Reference proteome</keyword>
<dbReference type="AlphaFoldDB" id="A0A1I6L053"/>
<evidence type="ECO:0000256" key="3">
    <source>
        <dbReference type="ARBA" id="ARBA00036882"/>
    </source>
</evidence>
<evidence type="ECO:0000256" key="6">
    <source>
        <dbReference type="RuleBase" id="RU362028"/>
    </source>
</evidence>
<dbReference type="Gene3D" id="3.10.290.10">
    <property type="entry name" value="RNA-binding S4 domain"/>
    <property type="match status" value="1"/>
</dbReference>
<dbReference type="InterPro" id="IPR006225">
    <property type="entry name" value="PsdUridine_synth_RluC/D"/>
</dbReference>
<proteinExistence type="inferred from homology"/>
<dbReference type="SUPFAM" id="SSF55120">
    <property type="entry name" value="Pseudouridine synthase"/>
    <property type="match status" value="1"/>
</dbReference>
<dbReference type="Pfam" id="PF01479">
    <property type="entry name" value="S4"/>
    <property type="match status" value="1"/>
</dbReference>
<dbReference type="InterPro" id="IPR020103">
    <property type="entry name" value="PsdUridine_synth_cat_dom_sf"/>
</dbReference>
<evidence type="ECO:0000259" key="7">
    <source>
        <dbReference type="SMART" id="SM00363"/>
    </source>
</evidence>
<dbReference type="CDD" id="cd00165">
    <property type="entry name" value="S4"/>
    <property type="match status" value="1"/>
</dbReference>
<protein>
    <recommendedName>
        <fullName evidence="6">Pseudouridine synthase</fullName>
        <ecNumber evidence="6">5.4.99.-</ecNumber>
    </recommendedName>
</protein>
<dbReference type="Gene3D" id="3.30.2350.10">
    <property type="entry name" value="Pseudouridine synthase"/>
    <property type="match status" value="1"/>
</dbReference>
<evidence type="ECO:0000313" key="8">
    <source>
        <dbReference type="EMBL" id="SFR96835.1"/>
    </source>
</evidence>
<dbReference type="InterPro" id="IPR050188">
    <property type="entry name" value="RluA_PseudoU_synthase"/>
</dbReference>
<dbReference type="Proteomes" id="UP000198926">
    <property type="component" value="Unassembled WGS sequence"/>
</dbReference>
<dbReference type="InterPro" id="IPR002942">
    <property type="entry name" value="S4_RNA-bd"/>
</dbReference>
<feature type="domain" description="RNA-binding S4" evidence="7">
    <location>
        <begin position="16"/>
        <end position="76"/>
    </location>
</feature>
<comment type="catalytic activity">
    <reaction evidence="6">
        <text>a uridine in RNA = a pseudouridine in RNA</text>
        <dbReference type="Rhea" id="RHEA:48348"/>
        <dbReference type="Rhea" id="RHEA-COMP:12068"/>
        <dbReference type="Rhea" id="RHEA-COMP:12069"/>
        <dbReference type="ChEBI" id="CHEBI:65314"/>
        <dbReference type="ChEBI" id="CHEBI:65315"/>
    </reaction>
</comment>
<dbReference type="NCBIfam" id="TIGR00005">
    <property type="entry name" value="rluA_subfam"/>
    <property type="match status" value="1"/>
</dbReference>
<comment type="function">
    <text evidence="6">Responsible for synthesis of pseudouridine from uracil.</text>
</comment>
<evidence type="ECO:0000256" key="1">
    <source>
        <dbReference type="ARBA" id="ARBA00010876"/>
    </source>
</evidence>
<evidence type="ECO:0000313" key="9">
    <source>
        <dbReference type="Proteomes" id="UP000198926"/>
    </source>
</evidence>
<evidence type="ECO:0000256" key="2">
    <source>
        <dbReference type="ARBA" id="ARBA00023235"/>
    </source>
</evidence>
<dbReference type="SMART" id="SM00363">
    <property type="entry name" value="S4"/>
    <property type="match status" value="1"/>
</dbReference>
<keyword evidence="2 6" id="KW-0413">Isomerase</keyword>
<organism evidence="8 9">
    <name type="scientific">Yoonia litorea</name>
    <dbReference type="NCBI Taxonomy" id="1123755"/>
    <lineage>
        <taxon>Bacteria</taxon>
        <taxon>Pseudomonadati</taxon>
        <taxon>Pseudomonadota</taxon>
        <taxon>Alphaproteobacteria</taxon>
        <taxon>Rhodobacterales</taxon>
        <taxon>Paracoccaceae</taxon>
        <taxon>Yoonia</taxon>
    </lineage>
</organism>
<dbReference type="GO" id="GO:0000455">
    <property type="term" value="P:enzyme-directed rRNA pseudouridine synthesis"/>
    <property type="evidence" value="ECO:0007669"/>
    <property type="project" value="UniProtKB-ARBA"/>
</dbReference>
<gene>
    <name evidence="8" type="ORF">SAMN05444714_0039</name>
</gene>
<dbReference type="Pfam" id="PF00849">
    <property type="entry name" value="PseudoU_synth_2"/>
    <property type="match status" value="1"/>
</dbReference>
<dbReference type="RefSeq" id="WP_090202460.1">
    <property type="nucleotide sequence ID" value="NZ_FOZM01000001.1"/>
</dbReference>
<dbReference type="InterPro" id="IPR006145">
    <property type="entry name" value="PsdUridine_synth_RsuA/RluA"/>
</dbReference>
<dbReference type="PROSITE" id="PS01129">
    <property type="entry name" value="PSI_RLU"/>
    <property type="match status" value="1"/>
</dbReference>
<dbReference type="EMBL" id="FOZM01000001">
    <property type="protein sequence ID" value="SFR96835.1"/>
    <property type="molecule type" value="Genomic_DNA"/>
</dbReference>
<dbReference type="STRING" id="1123755.SAMN05444714_0039"/>
<accession>A0A1I6L053</accession>
<dbReference type="PANTHER" id="PTHR21600">
    <property type="entry name" value="MITOCHONDRIAL RNA PSEUDOURIDINE SYNTHASE"/>
    <property type="match status" value="1"/>
</dbReference>
<evidence type="ECO:0000256" key="5">
    <source>
        <dbReference type="PROSITE-ProRule" id="PRU00182"/>
    </source>
</evidence>
<sequence>MSGVHTRTIGPEDAEQRLDRYLRRLFPHLTQGRIEKMCRKGELRVDGGRVKPNTRLDVGQKVRIPPLPSEAEAEAARQLAKSGVSKADAKLIQSCVIYKDEHIIAINKPPGLATQGGSKTTRHVDGLAEALMYDYDEKPRLVHRLDKDTSGVLLLARTRLMAKKLTENLKHRETRKIYWAAVAGVPHPRAGTIKYGLVKAPGHGRGGENEKMRCVHPRDIETTEGAKRATSDYAVMDQLASRAAWCALVPITGRTHQLRAHMAEIGHPIVGDGKYGGSSQENLGDGWGAGMGSEIGRKLHLHARSLTIEHPATGATLHITAPLPEHMQHTWDFVGWVVGHAPVDPFNMPDE</sequence>
<dbReference type="PROSITE" id="PS50889">
    <property type="entry name" value="S4"/>
    <property type="match status" value="1"/>
</dbReference>
<feature type="active site" evidence="4">
    <location>
        <position position="146"/>
    </location>
</feature>